<dbReference type="InterPro" id="IPR012938">
    <property type="entry name" value="Glc/Sorbosone_DH"/>
</dbReference>
<dbReference type="Gene3D" id="2.120.10.30">
    <property type="entry name" value="TolB, C-terminal domain"/>
    <property type="match status" value="1"/>
</dbReference>
<dbReference type="InterPro" id="IPR011041">
    <property type="entry name" value="Quinoprot_gluc/sorb_DH_b-prop"/>
</dbReference>
<organism evidence="2 3">
    <name type="scientific">Leptospira fluminis</name>
    <dbReference type="NCBI Taxonomy" id="2484979"/>
    <lineage>
        <taxon>Bacteria</taxon>
        <taxon>Pseudomonadati</taxon>
        <taxon>Spirochaetota</taxon>
        <taxon>Spirochaetia</taxon>
        <taxon>Leptospirales</taxon>
        <taxon>Leptospiraceae</taxon>
        <taxon>Leptospira</taxon>
    </lineage>
</organism>
<dbReference type="Proteomes" id="UP000297855">
    <property type="component" value="Unassembled WGS sequence"/>
</dbReference>
<dbReference type="EMBL" id="RQEV01000015">
    <property type="protein sequence ID" value="TGK15710.1"/>
    <property type="molecule type" value="Genomic_DNA"/>
</dbReference>
<dbReference type="PANTHER" id="PTHR19328:SF75">
    <property type="entry name" value="ALDOSE SUGAR DEHYDROGENASE YLII"/>
    <property type="match status" value="1"/>
</dbReference>
<evidence type="ECO:0000259" key="1">
    <source>
        <dbReference type="Pfam" id="PF07995"/>
    </source>
</evidence>
<name>A0A4R9GLN3_9LEPT</name>
<evidence type="ECO:0000313" key="3">
    <source>
        <dbReference type="Proteomes" id="UP000297855"/>
    </source>
</evidence>
<proteinExistence type="predicted"/>
<comment type="caution">
    <text evidence="2">The sequence shown here is derived from an EMBL/GenBank/DDBJ whole genome shotgun (WGS) entry which is preliminary data.</text>
</comment>
<keyword evidence="3" id="KW-1185">Reference proteome</keyword>
<dbReference type="Pfam" id="PF07995">
    <property type="entry name" value="GSDH"/>
    <property type="match status" value="1"/>
</dbReference>
<dbReference type="OrthoDB" id="9770043at2"/>
<dbReference type="PANTHER" id="PTHR19328">
    <property type="entry name" value="HEDGEHOG-INTERACTING PROTEIN"/>
    <property type="match status" value="1"/>
</dbReference>
<sequence length="424" mass="47367">MIRCMKYSRFGISGPLLLFVSFSFFTSCDEVRRILVAKIGDSSKYSAEGKESGFKPVFTQQDERRKKIGISLTTVGEGFDQPTDLLSIPGPEIFIVLEKTGSIKWLDPKDGSSGLIAKIPNVLTDSEEGLLGIALHPAFPEKPKLYLNYVIKKNGKDTSRVSEWTMDFPKDPKKSKLKEERTIMEVEQPYGNHNAGQLAFGRDGKLYIGWGDGGWMADPKGNGQNPKTFLGSMLRIDVDSKDPGKEYAVPKDNPFVGNENYRPETFAYGLRNPWRYSFDPSDRLILADVGQDLYEEVDIIEAGKNYGWNKTEASHCFEPKENCDRNGLTDPIYEYGREDGSSITGGFVVTNDRIGDLHGLYVFGDFVSGRIWAIPLPKNGEKVKEAYSLGKWPVLISTFGRDARGSLYLADFGSGKILRIDPEK</sequence>
<feature type="domain" description="Glucose/Sorbosone dehydrogenase" evidence="1">
    <location>
        <begin position="80"/>
        <end position="410"/>
    </location>
</feature>
<protein>
    <submittedName>
        <fullName evidence="2">Dehydrogenase</fullName>
    </submittedName>
</protein>
<dbReference type="AlphaFoldDB" id="A0A4R9GLN3"/>
<dbReference type="SUPFAM" id="SSF50952">
    <property type="entry name" value="Soluble quinoprotein glucose dehydrogenase"/>
    <property type="match status" value="1"/>
</dbReference>
<reference evidence="2" key="1">
    <citation type="journal article" date="2019" name="PLoS Negl. Trop. Dis.">
        <title>Revisiting the worldwide diversity of Leptospira species in the environment.</title>
        <authorList>
            <person name="Vincent A.T."/>
            <person name="Schiettekatte O."/>
            <person name="Bourhy P."/>
            <person name="Veyrier F.J."/>
            <person name="Picardeau M."/>
        </authorList>
    </citation>
    <scope>NUCLEOTIDE SEQUENCE [LARGE SCALE GENOMIC DNA]</scope>
    <source>
        <strain evidence="2">SCS5</strain>
    </source>
</reference>
<gene>
    <name evidence="2" type="ORF">EHO61_14440</name>
</gene>
<evidence type="ECO:0000313" key="2">
    <source>
        <dbReference type="EMBL" id="TGK15710.1"/>
    </source>
</evidence>
<dbReference type="InterPro" id="IPR011042">
    <property type="entry name" value="6-blade_b-propeller_TolB-like"/>
</dbReference>
<accession>A0A4R9GLN3</accession>
<dbReference type="PROSITE" id="PS51257">
    <property type="entry name" value="PROKAR_LIPOPROTEIN"/>
    <property type="match status" value="1"/>
</dbReference>